<reference evidence="1" key="1">
    <citation type="journal article" date="2018" name="Nat. Plants">
        <title>Whole-genome landscape of Medicago truncatula symbiotic genes.</title>
        <authorList>
            <person name="Pecrix Y."/>
            <person name="Gamas P."/>
            <person name="Carrere S."/>
        </authorList>
    </citation>
    <scope>NUCLEOTIDE SEQUENCE</scope>
    <source>
        <tissue evidence="1">Leaves</tissue>
    </source>
</reference>
<proteinExistence type="predicted"/>
<dbReference type="Proteomes" id="UP000265566">
    <property type="component" value="Chromosome 4"/>
</dbReference>
<protein>
    <submittedName>
        <fullName evidence="1">Uncharacterized protein</fullName>
    </submittedName>
</protein>
<dbReference type="EMBL" id="PSQE01000004">
    <property type="protein sequence ID" value="RHN60356.1"/>
    <property type="molecule type" value="Genomic_DNA"/>
</dbReference>
<comment type="caution">
    <text evidence="1">The sequence shown here is derived from an EMBL/GenBank/DDBJ whole genome shotgun (WGS) entry which is preliminary data.</text>
</comment>
<dbReference type="Gramene" id="rna22661">
    <property type="protein sequence ID" value="RHN60356.1"/>
    <property type="gene ID" value="gene22661"/>
</dbReference>
<dbReference type="AlphaFoldDB" id="A0A396I400"/>
<name>A0A396I400_MEDTR</name>
<accession>A0A396I400</accession>
<organism evidence="1">
    <name type="scientific">Medicago truncatula</name>
    <name type="common">Barrel medic</name>
    <name type="synonym">Medicago tribuloides</name>
    <dbReference type="NCBI Taxonomy" id="3880"/>
    <lineage>
        <taxon>Eukaryota</taxon>
        <taxon>Viridiplantae</taxon>
        <taxon>Streptophyta</taxon>
        <taxon>Embryophyta</taxon>
        <taxon>Tracheophyta</taxon>
        <taxon>Spermatophyta</taxon>
        <taxon>Magnoliopsida</taxon>
        <taxon>eudicotyledons</taxon>
        <taxon>Gunneridae</taxon>
        <taxon>Pentapetalae</taxon>
        <taxon>rosids</taxon>
        <taxon>fabids</taxon>
        <taxon>Fabales</taxon>
        <taxon>Fabaceae</taxon>
        <taxon>Papilionoideae</taxon>
        <taxon>50 kb inversion clade</taxon>
        <taxon>NPAAA clade</taxon>
        <taxon>Hologalegina</taxon>
        <taxon>IRL clade</taxon>
        <taxon>Trifolieae</taxon>
        <taxon>Medicago</taxon>
    </lineage>
</organism>
<sequence>MTALLPAVADPSRLIIILCNYWIVRRRKDRDGLWLSSRGLGCVPVYSGSGARLGGSLPPVMVVKVSTLVVRELRGA</sequence>
<gene>
    <name evidence="1" type="ORF">MtrunA17_Chr4g0024931</name>
</gene>
<evidence type="ECO:0000313" key="1">
    <source>
        <dbReference type="EMBL" id="RHN60356.1"/>
    </source>
</evidence>